<evidence type="ECO:0000313" key="3">
    <source>
        <dbReference type="Proteomes" id="UP000654345"/>
    </source>
</evidence>
<evidence type="ECO:0000313" key="2">
    <source>
        <dbReference type="EMBL" id="GHO51992.1"/>
    </source>
</evidence>
<proteinExistence type="predicted"/>
<sequence>MQDLTSEEVASLSEELLAYHQHFAPLFSRREQREWADVYLRGLLTANVPRKNVEAMALRLLGVGPHAERQVRALQQFIGEGKWDDDALLAEHQRLVNETLGEEDGVLIVDGSDVPKHGSHSVGVAPQWCGNTGKKENCQAGVFLGYASRKGATLLDRCLYLPES</sequence>
<dbReference type="PANTHER" id="PTHR33627">
    <property type="entry name" value="TRANSPOSASE"/>
    <property type="match status" value="1"/>
</dbReference>
<gene>
    <name evidence="2" type="ORF">KSB_04670</name>
</gene>
<evidence type="ECO:0000259" key="1">
    <source>
        <dbReference type="Pfam" id="PF13546"/>
    </source>
</evidence>
<dbReference type="PANTHER" id="PTHR33627:SF1">
    <property type="entry name" value="TRANSPOSASE"/>
    <property type="match status" value="1"/>
</dbReference>
<accession>A0ABQ3UH20</accession>
<dbReference type="InterPro" id="IPR039365">
    <property type="entry name" value="IS701-like"/>
</dbReference>
<comment type="caution">
    <text evidence="2">The sequence shown here is derived from an EMBL/GenBank/DDBJ whole genome shotgun (WGS) entry which is preliminary data.</text>
</comment>
<organism evidence="2 3">
    <name type="scientific">Ktedonobacter robiniae</name>
    <dbReference type="NCBI Taxonomy" id="2778365"/>
    <lineage>
        <taxon>Bacteria</taxon>
        <taxon>Bacillati</taxon>
        <taxon>Chloroflexota</taxon>
        <taxon>Ktedonobacteria</taxon>
        <taxon>Ktedonobacterales</taxon>
        <taxon>Ktedonobacteraceae</taxon>
        <taxon>Ktedonobacter</taxon>
    </lineage>
</organism>
<dbReference type="InterPro" id="IPR038721">
    <property type="entry name" value="IS701-like_DDE_dom"/>
</dbReference>
<protein>
    <recommendedName>
        <fullName evidence="1">Transposase IS701-like DDE domain-containing protein</fullName>
    </recommendedName>
</protein>
<reference evidence="2 3" key="1">
    <citation type="journal article" date="2021" name="Int. J. Syst. Evol. Microbiol.">
        <title>Reticulibacter mediterranei gen. nov., sp. nov., within the new family Reticulibacteraceae fam. nov., and Ktedonospora formicarum gen. nov., sp. nov., Ktedonobacter robiniae sp. nov., Dictyobacter formicarum sp. nov. and Dictyobacter arantiisoli sp. nov., belonging to the class Ktedonobacteria.</title>
        <authorList>
            <person name="Yabe S."/>
            <person name="Zheng Y."/>
            <person name="Wang C.M."/>
            <person name="Sakai Y."/>
            <person name="Abe K."/>
            <person name="Yokota A."/>
            <person name="Donadio S."/>
            <person name="Cavaletti L."/>
            <person name="Monciardini P."/>
        </authorList>
    </citation>
    <scope>NUCLEOTIDE SEQUENCE [LARGE SCALE GENOMIC DNA]</scope>
    <source>
        <strain evidence="2 3">SOSP1-30</strain>
    </source>
</reference>
<dbReference type="Proteomes" id="UP000654345">
    <property type="component" value="Unassembled WGS sequence"/>
</dbReference>
<dbReference type="EMBL" id="BNJG01000001">
    <property type="protein sequence ID" value="GHO51992.1"/>
    <property type="molecule type" value="Genomic_DNA"/>
</dbReference>
<name>A0ABQ3UH20_9CHLR</name>
<keyword evidence="3" id="KW-1185">Reference proteome</keyword>
<feature type="domain" description="Transposase IS701-like DDE" evidence="1">
    <location>
        <begin position="23"/>
        <end position="164"/>
    </location>
</feature>
<dbReference type="Pfam" id="PF13546">
    <property type="entry name" value="DDE_5"/>
    <property type="match status" value="1"/>
</dbReference>